<dbReference type="InterPro" id="IPR000713">
    <property type="entry name" value="Mur_ligase_N"/>
</dbReference>
<dbReference type="GO" id="GO:0005524">
    <property type="term" value="F:ATP binding"/>
    <property type="evidence" value="ECO:0007669"/>
    <property type="project" value="UniProtKB-UniRule"/>
</dbReference>
<evidence type="ECO:0000256" key="14">
    <source>
        <dbReference type="HAMAP-Rule" id="MF_00046"/>
    </source>
</evidence>
<keyword evidence="11 14" id="KW-0131">Cell cycle</keyword>
<evidence type="ECO:0000256" key="9">
    <source>
        <dbReference type="ARBA" id="ARBA00022960"/>
    </source>
</evidence>
<dbReference type="GO" id="GO:0008763">
    <property type="term" value="F:UDP-N-acetylmuramate-L-alanine ligase activity"/>
    <property type="evidence" value="ECO:0007669"/>
    <property type="project" value="UniProtKB-UniRule"/>
</dbReference>
<dbReference type="Gene3D" id="3.90.190.20">
    <property type="entry name" value="Mur ligase, C-terminal domain"/>
    <property type="match status" value="1"/>
</dbReference>
<dbReference type="SUPFAM" id="SSF53623">
    <property type="entry name" value="MurD-like peptide ligases, catalytic domain"/>
    <property type="match status" value="1"/>
</dbReference>
<dbReference type="Gene3D" id="3.40.50.720">
    <property type="entry name" value="NAD(P)-binding Rossmann-like Domain"/>
    <property type="match status" value="1"/>
</dbReference>
<evidence type="ECO:0000313" key="18">
    <source>
        <dbReference type="EMBL" id="OGF52744.1"/>
    </source>
</evidence>
<keyword evidence="12 14" id="KW-0961">Cell wall biogenesis/degradation</keyword>
<dbReference type="Pfam" id="PF01225">
    <property type="entry name" value="Mur_ligase"/>
    <property type="match status" value="1"/>
</dbReference>
<comment type="function">
    <text evidence="14">Cell wall formation.</text>
</comment>
<dbReference type="InterPro" id="IPR036565">
    <property type="entry name" value="Mur-like_cat_sf"/>
</dbReference>
<dbReference type="SUPFAM" id="SSF53244">
    <property type="entry name" value="MurD-like peptide ligases, peptide-binding domain"/>
    <property type="match status" value="1"/>
</dbReference>
<dbReference type="InterPro" id="IPR004101">
    <property type="entry name" value="Mur_ligase_C"/>
</dbReference>
<evidence type="ECO:0000256" key="4">
    <source>
        <dbReference type="ARBA" id="ARBA00022490"/>
    </source>
</evidence>
<dbReference type="SUPFAM" id="SSF51984">
    <property type="entry name" value="MurCD N-terminal domain"/>
    <property type="match status" value="1"/>
</dbReference>
<evidence type="ECO:0000256" key="2">
    <source>
        <dbReference type="ARBA" id="ARBA00004752"/>
    </source>
</evidence>
<dbReference type="Gene3D" id="3.40.1190.10">
    <property type="entry name" value="Mur-like, catalytic domain"/>
    <property type="match status" value="1"/>
</dbReference>
<dbReference type="InterPro" id="IPR013221">
    <property type="entry name" value="Mur_ligase_cen"/>
</dbReference>
<organism evidence="18 19">
    <name type="scientific">Fraserbacteria sp. (strain RBG_16_55_9)</name>
    <dbReference type="NCBI Taxonomy" id="1817864"/>
    <lineage>
        <taxon>Bacteria</taxon>
        <taxon>Candidatus Fraseribacteriota</taxon>
    </lineage>
</organism>
<dbReference type="PANTHER" id="PTHR43445:SF3">
    <property type="entry name" value="UDP-N-ACETYLMURAMATE--L-ALANINE LIGASE"/>
    <property type="match status" value="1"/>
</dbReference>
<evidence type="ECO:0000259" key="17">
    <source>
        <dbReference type="Pfam" id="PF08245"/>
    </source>
</evidence>
<dbReference type="STRING" id="1817864.A2Z21_08180"/>
<dbReference type="GO" id="GO:0071555">
    <property type="term" value="P:cell wall organization"/>
    <property type="evidence" value="ECO:0007669"/>
    <property type="project" value="UniProtKB-KW"/>
</dbReference>
<dbReference type="NCBIfam" id="TIGR01082">
    <property type="entry name" value="murC"/>
    <property type="match status" value="1"/>
</dbReference>
<evidence type="ECO:0000256" key="6">
    <source>
        <dbReference type="ARBA" id="ARBA00022618"/>
    </source>
</evidence>
<keyword evidence="5 14" id="KW-0436">Ligase</keyword>
<evidence type="ECO:0000256" key="13">
    <source>
        <dbReference type="ARBA" id="ARBA00047833"/>
    </source>
</evidence>
<evidence type="ECO:0000256" key="1">
    <source>
        <dbReference type="ARBA" id="ARBA00004496"/>
    </source>
</evidence>
<reference evidence="18 19" key="1">
    <citation type="journal article" date="2016" name="Nat. Commun.">
        <title>Thousands of microbial genomes shed light on interconnected biogeochemical processes in an aquifer system.</title>
        <authorList>
            <person name="Anantharaman K."/>
            <person name="Brown C.T."/>
            <person name="Hug L.A."/>
            <person name="Sharon I."/>
            <person name="Castelle C.J."/>
            <person name="Probst A.J."/>
            <person name="Thomas B.C."/>
            <person name="Singh A."/>
            <person name="Wilkins M.J."/>
            <person name="Karaoz U."/>
            <person name="Brodie E.L."/>
            <person name="Williams K.H."/>
            <person name="Hubbard S.S."/>
            <person name="Banfield J.F."/>
        </authorList>
    </citation>
    <scope>NUCLEOTIDE SEQUENCE [LARGE SCALE GENOMIC DNA]</scope>
    <source>
        <strain evidence="19">RBG_16_55_9</strain>
    </source>
</reference>
<comment type="similarity">
    <text evidence="14">Belongs to the MurCDEF family.</text>
</comment>
<dbReference type="Pfam" id="PF08245">
    <property type="entry name" value="Mur_ligase_M"/>
    <property type="match status" value="1"/>
</dbReference>
<dbReference type="AlphaFoldDB" id="A0A1F5UNL4"/>
<dbReference type="InterPro" id="IPR050061">
    <property type="entry name" value="MurCDEF_pg_biosynth"/>
</dbReference>
<keyword evidence="8 14" id="KW-0067">ATP-binding</keyword>
<evidence type="ECO:0000256" key="8">
    <source>
        <dbReference type="ARBA" id="ARBA00022840"/>
    </source>
</evidence>
<name>A0A1F5UNL4_FRAXR</name>
<evidence type="ECO:0000256" key="7">
    <source>
        <dbReference type="ARBA" id="ARBA00022741"/>
    </source>
</evidence>
<dbReference type="Proteomes" id="UP000179157">
    <property type="component" value="Unassembled WGS sequence"/>
</dbReference>
<evidence type="ECO:0000256" key="5">
    <source>
        <dbReference type="ARBA" id="ARBA00022598"/>
    </source>
</evidence>
<keyword evidence="4 14" id="KW-0963">Cytoplasm</keyword>
<evidence type="ECO:0000259" key="16">
    <source>
        <dbReference type="Pfam" id="PF02875"/>
    </source>
</evidence>
<dbReference type="UniPathway" id="UPA00219"/>
<dbReference type="EC" id="6.3.2.8" evidence="3 14"/>
<dbReference type="HAMAP" id="MF_00046">
    <property type="entry name" value="MurC"/>
    <property type="match status" value="1"/>
</dbReference>
<comment type="pathway">
    <text evidence="2 14">Cell wall biogenesis; peptidoglycan biosynthesis.</text>
</comment>
<keyword evidence="6 14" id="KW-0132">Cell division</keyword>
<evidence type="ECO:0000313" key="19">
    <source>
        <dbReference type="Proteomes" id="UP000179157"/>
    </source>
</evidence>
<feature type="binding site" evidence="14">
    <location>
        <begin position="112"/>
        <end position="118"/>
    </location>
    <ligand>
        <name>ATP</name>
        <dbReference type="ChEBI" id="CHEBI:30616"/>
    </ligand>
</feature>
<evidence type="ECO:0000256" key="11">
    <source>
        <dbReference type="ARBA" id="ARBA00023306"/>
    </source>
</evidence>
<feature type="domain" description="Mur ligase central" evidence="17">
    <location>
        <begin position="110"/>
        <end position="285"/>
    </location>
</feature>
<protein>
    <recommendedName>
        <fullName evidence="3 14">UDP-N-acetylmuramate--L-alanine ligase</fullName>
        <ecNumber evidence="3 14">6.3.2.8</ecNumber>
    </recommendedName>
    <alternativeName>
        <fullName evidence="14">UDP-N-acetylmuramoyl-L-alanine synthetase</fullName>
    </alternativeName>
</protein>
<accession>A0A1F5UNL4</accession>
<evidence type="ECO:0000256" key="12">
    <source>
        <dbReference type="ARBA" id="ARBA00023316"/>
    </source>
</evidence>
<dbReference type="GO" id="GO:0008360">
    <property type="term" value="P:regulation of cell shape"/>
    <property type="evidence" value="ECO:0007669"/>
    <property type="project" value="UniProtKB-KW"/>
</dbReference>
<dbReference type="GO" id="GO:0051301">
    <property type="term" value="P:cell division"/>
    <property type="evidence" value="ECO:0007669"/>
    <property type="project" value="UniProtKB-KW"/>
</dbReference>
<dbReference type="InterPro" id="IPR036615">
    <property type="entry name" value="Mur_ligase_C_dom_sf"/>
</dbReference>
<dbReference type="GO" id="GO:0009252">
    <property type="term" value="P:peptidoglycan biosynthetic process"/>
    <property type="evidence" value="ECO:0007669"/>
    <property type="project" value="UniProtKB-UniRule"/>
</dbReference>
<dbReference type="InterPro" id="IPR005758">
    <property type="entry name" value="UDP-N-AcMur_Ala_ligase_MurC"/>
</dbReference>
<gene>
    <name evidence="14" type="primary">murC</name>
    <name evidence="18" type="ORF">A2Z21_08180</name>
</gene>
<dbReference type="GO" id="GO:0005737">
    <property type="term" value="C:cytoplasm"/>
    <property type="evidence" value="ECO:0007669"/>
    <property type="project" value="UniProtKB-SubCell"/>
</dbReference>
<keyword evidence="9 14" id="KW-0133">Cell shape</keyword>
<dbReference type="EMBL" id="MFGX01000130">
    <property type="protein sequence ID" value="OGF52744.1"/>
    <property type="molecule type" value="Genomic_DNA"/>
</dbReference>
<comment type="subcellular location">
    <subcellularLocation>
        <location evidence="1 14">Cytoplasm</location>
    </subcellularLocation>
</comment>
<comment type="catalytic activity">
    <reaction evidence="13 14">
        <text>UDP-N-acetyl-alpha-D-muramate + L-alanine + ATP = UDP-N-acetyl-alpha-D-muramoyl-L-alanine + ADP + phosphate + H(+)</text>
        <dbReference type="Rhea" id="RHEA:23372"/>
        <dbReference type="ChEBI" id="CHEBI:15378"/>
        <dbReference type="ChEBI" id="CHEBI:30616"/>
        <dbReference type="ChEBI" id="CHEBI:43474"/>
        <dbReference type="ChEBI" id="CHEBI:57972"/>
        <dbReference type="ChEBI" id="CHEBI:70757"/>
        <dbReference type="ChEBI" id="CHEBI:83898"/>
        <dbReference type="ChEBI" id="CHEBI:456216"/>
        <dbReference type="EC" id="6.3.2.8"/>
    </reaction>
</comment>
<evidence type="ECO:0000256" key="10">
    <source>
        <dbReference type="ARBA" id="ARBA00022984"/>
    </source>
</evidence>
<dbReference type="Pfam" id="PF02875">
    <property type="entry name" value="Mur_ligase_C"/>
    <property type="match status" value="1"/>
</dbReference>
<feature type="domain" description="Mur ligase N-terminal catalytic" evidence="15">
    <location>
        <begin position="8"/>
        <end position="105"/>
    </location>
</feature>
<comment type="caution">
    <text evidence="18">The sequence shown here is derived from an EMBL/GenBank/DDBJ whole genome shotgun (WGS) entry which is preliminary data.</text>
</comment>
<evidence type="ECO:0000256" key="3">
    <source>
        <dbReference type="ARBA" id="ARBA00012211"/>
    </source>
</evidence>
<keyword evidence="7 14" id="KW-0547">Nucleotide-binding</keyword>
<sequence>MESVRGSYHFIGIGGDGMSALARVLHEQGHPVSGSDLRETARTEQLRAAGIPVHQGHHRLHLRSPEAVVYSSAIQPSNVELQVAQSSGCKILHRQELLAQLFNAHQSIGIAGTHGKTTTSAMIASLLLESRRDPTFLVGASSPTLGHHARWGRGQWLVAEVDESDGYFTQLHPDTAVVTNVACDHLNHYGSQQALLAGFARFVSQSRKAVLNADDPPAATLRSYAREALTFGIEQPADLVASSIEQHRMSTRADLIFRGDRVGELELAAAPGRHNVANALAALLAGHLLELEFKEMLRIVKEFRLPERRFQILEENGVVVVDDYAHLPEQIEVNLAAVRAGWKPKRVIALFQPHRYSRLRYMNERFARALELADLVVVTDIYPAFEAPIPGVDARSVVEAMSKDRERVHYLSHPKEIHSFLNEQTVPGDFIIGFGAGDIWQILHRWVEKGS</sequence>
<evidence type="ECO:0000259" key="15">
    <source>
        <dbReference type="Pfam" id="PF01225"/>
    </source>
</evidence>
<feature type="domain" description="Mur ligase C-terminal" evidence="16">
    <location>
        <begin position="308"/>
        <end position="437"/>
    </location>
</feature>
<proteinExistence type="inferred from homology"/>
<keyword evidence="10 14" id="KW-0573">Peptidoglycan synthesis</keyword>
<dbReference type="PANTHER" id="PTHR43445">
    <property type="entry name" value="UDP-N-ACETYLMURAMATE--L-ALANINE LIGASE-RELATED"/>
    <property type="match status" value="1"/>
</dbReference>